<protein>
    <submittedName>
        <fullName evidence="1">Uncharacterized protein</fullName>
    </submittedName>
</protein>
<keyword evidence="2" id="KW-1185">Reference proteome</keyword>
<organism evidence="1 2">
    <name type="scientific">Cordyceps javanica</name>
    <dbReference type="NCBI Taxonomy" id="43265"/>
    <lineage>
        <taxon>Eukaryota</taxon>
        <taxon>Fungi</taxon>
        <taxon>Dikarya</taxon>
        <taxon>Ascomycota</taxon>
        <taxon>Pezizomycotina</taxon>
        <taxon>Sordariomycetes</taxon>
        <taxon>Hypocreomycetidae</taxon>
        <taxon>Hypocreales</taxon>
        <taxon>Cordycipitaceae</taxon>
        <taxon>Cordyceps</taxon>
    </lineage>
</organism>
<accession>A0A545UQU2</accession>
<evidence type="ECO:0000313" key="2">
    <source>
        <dbReference type="Proteomes" id="UP000315783"/>
    </source>
</evidence>
<evidence type="ECO:0000313" key="1">
    <source>
        <dbReference type="EMBL" id="TQV91827.1"/>
    </source>
</evidence>
<comment type="caution">
    <text evidence="1">The sequence shown here is derived from an EMBL/GenBank/DDBJ whole genome shotgun (WGS) entry which is preliminary data.</text>
</comment>
<reference evidence="1 2" key="1">
    <citation type="journal article" date="2019" name="Appl. Microbiol. Biotechnol.">
        <title>Genome sequence of Isaria javanica and comparative genome analysis insights into family S53 peptidase evolution in fungal entomopathogens.</title>
        <authorList>
            <person name="Lin R."/>
            <person name="Zhang X."/>
            <person name="Xin B."/>
            <person name="Zou M."/>
            <person name="Gao Y."/>
            <person name="Qin F."/>
            <person name="Hu Q."/>
            <person name="Xie B."/>
            <person name="Cheng X."/>
        </authorList>
    </citation>
    <scope>NUCLEOTIDE SEQUENCE [LARGE SCALE GENOMIC DNA]</scope>
    <source>
        <strain evidence="1 2">IJ1G</strain>
    </source>
</reference>
<dbReference type="Proteomes" id="UP000315783">
    <property type="component" value="Unassembled WGS sequence"/>
</dbReference>
<gene>
    <name evidence="1" type="ORF">IF1G_09412</name>
</gene>
<dbReference type="AlphaFoldDB" id="A0A545UQU2"/>
<name>A0A545UQU2_9HYPO</name>
<sequence>MDLEHTPQPCLRRHGPCCIDERLCPLTCTPSKLGGVRSGPRKSTWSCRRARKVDGIVRCNSTRCSVQHGTALLFGSSKLGSYGKECVIYLRGESSPCTATGELRKAAHHFKDDISGPSGPGTAR</sequence>
<proteinExistence type="predicted"/>
<dbReference type="EMBL" id="SPUK01000017">
    <property type="protein sequence ID" value="TQV91827.1"/>
    <property type="molecule type" value="Genomic_DNA"/>
</dbReference>